<dbReference type="PANTHER" id="PTHR10009:SF18">
    <property type="entry name" value="PROTEIN YELLOW-LIKE PROTEIN"/>
    <property type="match status" value="1"/>
</dbReference>
<feature type="signal peptide" evidence="3">
    <location>
        <begin position="1"/>
        <end position="26"/>
    </location>
</feature>
<dbReference type="EMBL" id="PEOG01000009">
    <property type="protein sequence ID" value="PIM54540.1"/>
    <property type="molecule type" value="Genomic_DNA"/>
</dbReference>
<keyword evidence="5" id="KW-1185">Reference proteome</keyword>
<protein>
    <recommendedName>
        <fullName evidence="6">Major royal jelly protein</fullName>
    </recommendedName>
</protein>
<evidence type="ECO:0000256" key="3">
    <source>
        <dbReference type="SAM" id="SignalP"/>
    </source>
</evidence>
<keyword evidence="3" id="KW-0732">Signal</keyword>
<dbReference type="InterPro" id="IPR017996">
    <property type="entry name" value="MRJP/yellow-related"/>
</dbReference>
<dbReference type="SUPFAM" id="SSF63829">
    <property type="entry name" value="Calcium-dependent phosphotriesterase"/>
    <property type="match status" value="1"/>
</dbReference>
<organism evidence="4 5">
    <name type="scientific">Roseateles chitinivorans</name>
    <dbReference type="NCBI Taxonomy" id="2917965"/>
    <lineage>
        <taxon>Bacteria</taxon>
        <taxon>Pseudomonadati</taxon>
        <taxon>Pseudomonadota</taxon>
        <taxon>Betaproteobacteria</taxon>
        <taxon>Burkholderiales</taxon>
        <taxon>Sphaerotilaceae</taxon>
        <taxon>Roseateles</taxon>
    </lineage>
</organism>
<evidence type="ECO:0000313" key="4">
    <source>
        <dbReference type="EMBL" id="PIM54540.1"/>
    </source>
</evidence>
<dbReference type="RefSeq" id="WP_099860172.1">
    <property type="nucleotide sequence ID" value="NZ_PEOG01000009.1"/>
</dbReference>
<dbReference type="AlphaFoldDB" id="A0A2G9CDN2"/>
<gene>
    <name evidence="4" type="ORF">CS062_03935</name>
</gene>
<keyword evidence="2" id="KW-0964">Secreted</keyword>
<evidence type="ECO:0000313" key="5">
    <source>
        <dbReference type="Proteomes" id="UP000231501"/>
    </source>
</evidence>
<comment type="caution">
    <text evidence="4">The sequence shown here is derived from an EMBL/GenBank/DDBJ whole genome shotgun (WGS) entry which is preliminary data.</text>
</comment>
<comment type="subcellular location">
    <subcellularLocation>
        <location evidence="1">Secreted</location>
    </subcellularLocation>
</comment>
<accession>A0A2G9CDN2</accession>
<name>A0A2G9CDN2_9BURK</name>
<evidence type="ECO:0008006" key="6">
    <source>
        <dbReference type="Google" id="ProtNLM"/>
    </source>
</evidence>
<evidence type="ECO:0000256" key="1">
    <source>
        <dbReference type="ARBA" id="ARBA00004613"/>
    </source>
</evidence>
<sequence>MHIAAVKGIRRLVAAALVGAAAQAQAAGPQLEMWRSYSGVTWASTQAGNQADAESSNAPIAGVHMDSQSRVFVSTPRLLSPKAPSTLSVLDTSYSDGPARLRAFPSVEGNSVTKAPTAHLRNVLGFHVDNRNGWLWALDMGFVAGEKEAPVGGQKLVVYELKSGSVMKIIPLDAVADRSGSFLNDVAVDEVRKLAYISDSGLRSAPRNQAGLIVADFASGRATRVLHQHRSVMPVAGVSVTSHGEAVWPGNPLVLGINGIALSPDRRTLYWAVTTGTTVFRIPVEALLSPTLSEDARGAAVETVGDVGGNSDGIVFGRDGHLYITDVTHNGLVRMNIQTGDAKVVASNDDVFWPDTATLAPNGDIVFTASRLNAHFAGAVKPGTERYQLWRLKP</sequence>
<dbReference type="Gene3D" id="2.120.10.30">
    <property type="entry name" value="TolB, C-terminal domain"/>
    <property type="match status" value="1"/>
</dbReference>
<evidence type="ECO:0000256" key="2">
    <source>
        <dbReference type="ARBA" id="ARBA00022525"/>
    </source>
</evidence>
<reference evidence="4 5" key="1">
    <citation type="submission" date="2017-11" db="EMBL/GenBank/DDBJ databases">
        <title>Draft genome sequence of Mitsuaria sp. HWN-4.</title>
        <authorList>
            <person name="Gundlapally S.R."/>
        </authorList>
    </citation>
    <scope>NUCLEOTIDE SEQUENCE [LARGE SCALE GENOMIC DNA]</scope>
    <source>
        <strain evidence="4 5">HWN-4</strain>
    </source>
</reference>
<dbReference type="InterPro" id="IPR011042">
    <property type="entry name" value="6-blade_b-propeller_TolB-like"/>
</dbReference>
<dbReference type="GO" id="GO:0005576">
    <property type="term" value="C:extracellular region"/>
    <property type="evidence" value="ECO:0007669"/>
    <property type="project" value="UniProtKB-SubCell"/>
</dbReference>
<dbReference type="PANTHER" id="PTHR10009">
    <property type="entry name" value="PROTEIN YELLOW-RELATED"/>
    <property type="match status" value="1"/>
</dbReference>
<proteinExistence type="predicted"/>
<feature type="chain" id="PRO_5013809179" description="Major royal jelly protein" evidence="3">
    <location>
        <begin position="27"/>
        <end position="394"/>
    </location>
</feature>
<dbReference type="OrthoDB" id="9797664at2"/>
<dbReference type="Proteomes" id="UP000231501">
    <property type="component" value="Unassembled WGS sequence"/>
</dbReference>
<dbReference type="Pfam" id="PF03022">
    <property type="entry name" value="MRJP"/>
    <property type="match status" value="1"/>
</dbReference>